<reference evidence="2 3" key="1">
    <citation type="submission" date="2007-10" db="EMBL/GenBank/DDBJ databases">
        <title>Complete sequence of Caldivirga maquilingensis IC-167.</title>
        <authorList>
            <consortium name="US DOE Joint Genome Institute"/>
            <person name="Copeland A."/>
            <person name="Lucas S."/>
            <person name="Lapidus A."/>
            <person name="Barry K."/>
            <person name="Glavina del Rio T."/>
            <person name="Dalin E."/>
            <person name="Tice H."/>
            <person name="Pitluck S."/>
            <person name="Saunders E."/>
            <person name="Brettin T."/>
            <person name="Bruce D."/>
            <person name="Detter J.C."/>
            <person name="Han C."/>
            <person name="Schmutz J."/>
            <person name="Larimer F."/>
            <person name="Land M."/>
            <person name="Hauser L."/>
            <person name="Kyrpides N."/>
            <person name="Ivanova N."/>
            <person name="Biddle J.F."/>
            <person name="Zhang Z."/>
            <person name="Fitz-Gibbon S.T."/>
            <person name="Lowe T.M."/>
            <person name="Saltikov C."/>
            <person name="House C.H."/>
            <person name="Richardson P."/>
        </authorList>
    </citation>
    <scope>NUCLEOTIDE SEQUENCE [LARGE SCALE GENOMIC DNA]</scope>
    <source>
        <strain evidence="3">ATCC 700844 / DSM 13496 / JCM 10307 / IC-167</strain>
    </source>
</reference>
<gene>
    <name evidence="2" type="ordered locus">Cmaq_1142</name>
</gene>
<feature type="region of interest" description="Disordered" evidence="1">
    <location>
        <begin position="92"/>
        <end position="118"/>
    </location>
</feature>
<feature type="compositionally biased region" description="Basic residues" evidence="1">
    <location>
        <begin position="106"/>
        <end position="118"/>
    </location>
</feature>
<evidence type="ECO:0000313" key="3">
    <source>
        <dbReference type="Proteomes" id="UP000001137"/>
    </source>
</evidence>
<dbReference type="RefSeq" id="WP_012186188.1">
    <property type="nucleotide sequence ID" value="NC_009954.1"/>
</dbReference>
<dbReference type="AlphaFoldDB" id="A8MDW3"/>
<dbReference type="HOGENOM" id="CLU_165897_0_0_2"/>
<protein>
    <submittedName>
        <fullName evidence="2">Uncharacterized protein</fullName>
    </submittedName>
</protein>
<dbReference type="eggNOG" id="arCOG03851">
    <property type="taxonomic scope" value="Archaea"/>
</dbReference>
<dbReference type="EMBL" id="CP000852">
    <property type="protein sequence ID" value="ABW01969.1"/>
    <property type="molecule type" value="Genomic_DNA"/>
</dbReference>
<accession>A8MDW3</accession>
<organism evidence="2 3">
    <name type="scientific">Caldivirga maquilingensis (strain ATCC 700844 / DSM 13496 / JCM 10307 / IC-167)</name>
    <dbReference type="NCBI Taxonomy" id="397948"/>
    <lineage>
        <taxon>Archaea</taxon>
        <taxon>Thermoproteota</taxon>
        <taxon>Thermoprotei</taxon>
        <taxon>Thermoproteales</taxon>
        <taxon>Thermoproteaceae</taxon>
        <taxon>Caldivirga</taxon>
    </lineage>
</organism>
<dbReference type="OrthoDB" id="57238at2157"/>
<dbReference type="Proteomes" id="UP000001137">
    <property type="component" value="Chromosome"/>
</dbReference>
<evidence type="ECO:0000313" key="2">
    <source>
        <dbReference type="EMBL" id="ABW01969.1"/>
    </source>
</evidence>
<dbReference type="GeneID" id="5710192"/>
<dbReference type="STRING" id="397948.Cmaq_1142"/>
<dbReference type="KEGG" id="cma:Cmaq_1142"/>
<evidence type="ECO:0000256" key="1">
    <source>
        <dbReference type="SAM" id="MobiDB-lite"/>
    </source>
</evidence>
<sequence>MSSKHAVNPGKEPFYFKSFDKVIGVAHNASELANEFKRLLGSNEEALEYHLREGHIVQWLRYIGEDELAGKLHGVTEPNKALEIISKHISRADSSEVEKANGPQTKPHRKPSAGGRRR</sequence>
<keyword evidence="3" id="KW-1185">Reference proteome</keyword>
<name>A8MDW3_CALMQ</name>
<proteinExistence type="predicted"/>